<comment type="caution">
    <text evidence="2">The sequence shown here is derived from an EMBL/GenBank/DDBJ whole genome shotgun (WGS) entry which is preliminary data.</text>
</comment>
<dbReference type="EMBL" id="CAMAPD010000003">
    <property type="protein sequence ID" value="CAH9053907.1"/>
    <property type="molecule type" value="Genomic_DNA"/>
</dbReference>
<organism evidence="2 3">
    <name type="scientific">Pseudoalteromonas holothuriae</name>
    <dbReference type="NCBI Taxonomy" id="2963714"/>
    <lineage>
        <taxon>Bacteria</taxon>
        <taxon>Pseudomonadati</taxon>
        <taxon>Pseudomonadota</taxon>
        <taxon>Gammaproteobacteria</taxon>
        <taxon>Alteromonadales</taxon>
        <taxon>Pseudoalteromonadaceae</taxon>
        <taxon>Pseudoalteromonas</taxon>
    </lineage>
</organism>
<evidence type="ECO:0000313" key="4">
    <source>
        <dbReference type="Proteomes" id="UP001152485"/>
    </source>
</evidence>
<evidence type="ECO:0000313" key="2">
    <source>
        <dbReference type="EMBL" id="CAH9055709.1"/>
    </source>
</evidence>
<evidence type="ECO:0000313" key="1">
    <source>
        <dbReference type="EMBL" id="CAH9053907.1"/>
    </source>
</evidence>
<gene>
    <name evidence="2" type="ORF">PSECIP111854_01632</name>
    <name evidence="1" type="ORF">PSECIP111951_00918</name>
</gene>
<accession>A0A9W4QW22</accession>
<dbReference type="EMBL" id="CAMAPC010000005">
    <property type="protein sequence ID" value="CAH9055709.1"/>
    <property type="molecule type" value="Genomic_DNA"/>
</dbReference>
<reference evidence="2 4" key="1">
    <citation type="submission" date="2022-07" db="EMBL/GenBank/DDBJ databases">
        <authorList>
            <person name="Criscuolo A."/>
        </authorList>
    </citation>
    <scope>NUCLEOTIDE SEQUENCE</scope>
    <source>
        <strain evidence="4">CIP 111951</strain>
        <strain evidence="2">CIP111854</strain>
        <strain evidence="1">CIP111951</strain>
    </source>
</reference>
<evidence type="ECO:0000313" key="3">
    <source>
        <dbReference type="Proteomes" id="UP001152467"/>
    </source>
</evidence>
<dbReference type="RefSeq" id="WP_261592104.1">
    <property type="nucleotide sequence ID" value="NZ_CAMAPC010000005.1"/>
</dbReference>
<dbReference type="AlphaFoldDB" id="A0A9W4QW22"/>
<dbReference type="Proteomes" id="UP001152485">
    <property type="component" value="Unassembled WGS sequence"/>
</dbReference>
<sequence>MYQQRLKQREHTNNFAIQRFVPPERAAEEVIPKGTVIYHGTTVETGVAFQKKPAVIVDKKGYPDRFHTTIDYRSALEWASQQVKAKALENQEEASDSDENIAFPERVSVLVFALNEQARAVNSAKKGTKTDLDCVIWPGVEFGYEWMWTQTGAQKLEFKESYEHAITMGAAYDKKEGEAYLERVLKS</sequence>
<name>A0A9W4QW22_9GAMM</name>
<dbReference type="Proteomes" id="UP001152467">
    <property type="component" value="Unassembled WGS sequence"/>
</dbReference>
<protein>
    <submittedName>
        <fullName evidence="2">Uncharacterized protein</fullName>
    </submittedName>
</protein>
<proteinExistence type="predicted"/>
<keyword evidence="3" id="KW-1185">Reference proteome</keyword>